<feature type="transmembrane region" description="Helical" evidence="9">
    <location>
        <begin position="12"/>
        <end position="35"/>
    </location>
</feature>
<keyword evidence="6 12" id="KW-0418">Kinase</keyword>
<dbReference type="InterPro" id="IPR003594">
    <property type="entry name" value="HATPase_dom"/>
</dbReference>
<evidence type="ECO:0000256" key="5">
    <source>
        <dbReference type="ARBA" id="ARBA00022679"/>
    </source>
</evidence>
<dbReference type="SUPFAM" id="SSF47384">
    <property type="entry name" value="Homodimeric domain of signal transducing histidine kinase"/>
    <property type="match status" value="1"/>
</dbReference>
<dbReference type="eggNOG" id="COG2205">
    <property type="taxonomic scope" value="Bacteria"/>
</dbReference>
<dbReference type="SMART" id="SM00387">
    <property type="entry name" value="HATPase_c"/>
    <property type="match status" value="1"/>
</dbReference>
<evidence type="ECO:0000259" key="11">
    <source>
        <dbReference type="PROSITE" id="PS50885"/>
    </source>
</evidence>
<feature type="transmembrane region" description="Helical" evidence="9">
    <location>
        <begin position="47"/>
        <end position="68"/>
    </location>
</feature>
<dbReference type="InterPro" id="IPR004358">
    <property type="entry name" value="Sig_transdc_His_kin-like_C"/>
</dbReference>
<dbReference type="CDD" id="cd06225">
    <property type="entry name" value="HAMP"/>
    <property type="match status" value="1"/>
</dbReference>
<dbReference type="Gene3D" id="3.30.565.10">
    <property type="entry name" value="Histidine kinase-like ATPase, C-terminal domain"/>
    <property type="match status" value="1"/>
</dbReference>
<dbReference type="SUPFAM" id="SSF55874">
    <property type="entry name" value="ATPase domain of HSP90 chaperone/DNA topoisomerase II/histidine kinase"/>
    <property type="match status" value="1"/>
</dbReference>
<keyword evidence="9" id="KW-1133">Transmembrane helix</keyword>
<evidence type="ECO:0000256" key="7">
    <source>
        <dbReference type="ARBA" id="ARBA00023012"/>
    </source>
</evidence>
<dbReference type="InterPro" id="IPR036890">
    <property type="entry name" value="HATPase_C_sf"/>
</dbReference>
<dbReference type="PANTHER" id="PTHR43711">
    <property type="entry name" value="TWO-COMPONENT HISTIDINE KINASE"/>
    <property type="match status" value="1"/>
</dbReference>
<dbReference type="InterPro" id="IPR036097">
    <property type="entry name" value="HisK_dim/P_sf"/>
</dbReference>
<dbReference type="Pfam" id="PF02518">
    <property type="entry name" value="HATPase_c"/>
    <property type="match status" value="1"/>
</dbReference>
<evidence type="ECO:0000256" key="6">
    <source>
        <dbReference type="ARBA" id="ARBA00022777"/>
    </source>
</evidence>
<dbReference type="PANTHER" id="PTHR43711:SF1">
    <property type="entry name" value="HISTIDINE KINASE 1"/>
    <property type="match status" value="1"/>
</dbReference>
<keyword evidence="13" id="KW-1185">Reference proteome</keyword>
<keyword evidence="8 9" id="KW-0472">Membrane</keyword>
<dbReference type="FunFam" id="3.30.565.10:FF:000006">
    <property type="entry name" value="Sensor histidine kinase WalK"/>
    <property type="match status" value="1"/>
</dbReference>
<evidence type="ECO:0000256" key="4">
    <source>
        <dbReference type="ARBA" id="ARBA00022553"/>
    </source>
</evidence>
<accession>S0FSL6</accession>
<evidence type="ECO:0000256" key="9">
    <source>
        <dbReference type="SAM" id="Phobius"/>
    </source>
</evidence>
<keyword evidence="5" id="KW-0808">Transferase</keyword>
<feature type="domain" description="Histidine kinase" evidence="10">
    <location>
        <begin position="136"/>
        <end position="344"/>
    </location>
</feature>
<comment type="catalytic activity">
    <reaction evidence="1">
        <text>ATP + protein L-histidine = ADP + protein N-phospho-L-histidine.</text>
        <dbReference type="EC" id="2.7.13.3"/>
    </reaction>
</comment>
<reference evidence="12 13" key="1">
    <citation type="journal article" date="2013" name="Genome Announc.">
        <title>Draft Genome Sequence of the Cellulolytic, Mesophilic, Anaerobic Bacterium Clostridium termitidis Strain CT1112 (DSM 5398).</title>
        <authorList>
            <person name="Lal S."/>
            <person name="Ramachandran U."/>
            <person name="Zhang X."/>
            <person name="Munir R."/>
            <person name="Sparling R."/>
            <person name="Levin D.B."/>
        </authorList>
    </citation>
    <scope>NUCLEOTIDE SEQUENCE [LARGE SCALE GENOMIC DNA]</scope>
    <source>
        <strain evidence="12 13">CT1112</strain>
    </source>
</reference>
<organism evidence="12 13">
    <name type="scientific">Ruminiclostridium cellobioparum subsp. termitidis CT1112</name>
    <dbReference type="NCBI Taxonomy" id="1195236"/>
    <lineage>
        <taxon>Bacteria</taxon>
        <taxon>Bacillati</taxon>
        <taxon>Bacillota</taxon>
        <taxon>Clostridia</taxon>
        <taxon>Eubacteriales</taxon>
        <taxon>Oscillospiraceae</taxon>
        <taxon>Ruminiclostridium</taxon>
    </lineage>
</organism>
<gene>
    <name evidence="12" type="ORF">CTER_0807</name>
</gene>
<feature type="domain" description="HAMP" evidence="11">
    <location>
        <begin position="85"/>
        <end position="128"/>
    </location>
</feature>
<dbReference type="GO" id="GO:0000155">
    <property type="term" value="F:phosphorelay sensor kinase activity"/>
    <property type="evidence" value="ECO:0007669"/>
    <property type="project" value="InterPro"/>
</dbReference>
<dbReference type="EMBL" id="AORV01000021">
    <property type="protein sequence ID" value="EMS73321.1"/>
    <property type="molecule type" value="Genomic_DNA"/>
</dbReference>
<dbReference type="PROSITE" id="PS50885">
    <property type="entry name" value="HAMP"/>
    <property type="match status" value="1"/>
</dbReference>
<dbReference type="RefSeq" id="WP_004624234.1">
    <property type="nucleotide sequence ID" value="NZ_AORV01000021.1"/>
</dbReference>
<keyword evidence="4" id="KW-0597">Phosphoprotein</keyword>
<dbReference type="GO" id="GO:0016020">
    <property type="term" value="C:membrane"/>
    <property type="evidence" value="ECO:0007669"/>
    <property type="project" value="UniProtKB-SubCell"/>
</dbReference>
<evidence type="ECO:0000313" key="13">
    <source>
        <dbReference type="Proteomes" id="UP000014155"/>
    </source>
</evidence>
<dbReference type="CDD" id="cd00075">
    <property type="entry name" value="HATPase"/>
    <property type="match status" value="1"/>
</dbReference>
<dbReference type="InterPro" id="IPR003660">
    <property type="entry name" value="HAMP_dom"/>
</dbReference>
<dbReference type="InterPro" id="IPR005467">
    <property type="entry name" value="His_kinase_dom"/>
</dbReference>
<dbReference type="FunFam" id="1.10.287.130:FF:000001">
    <property type="entry name" value="Two-component sensor histidine kinase"/>
    <property type="match status" value="1"/>
</dbReference>
<comment type="subcellular location">
    <subcellularLocation>
        <location evidence="2">Membrane</location>
    </subcellularLocation>
</comment>
<dbReference type="Proteomes" id="UP000014155">
    <property type="component" value="Unassembled WGS sequence"/>
</dbReference>
<evidence type="ECO:0000313" key="12">
    <source>
        <dbReference type="EMBL" id="EMS73321.1"/>
    </source>
</evidence>
<name>S0FSL6_RUMCE</name>
<evidence type="ECO:0000256" key="1">
    <source>
        <dbReference type="ARBA" id="ARBA00000085"/>
    </source>
</evidence>
<comment type="caution">
    <text evidence="12">The sequence shown here is derived from an EMBL/GenBank/DDBJ whole genome shotgun (WGS) entry which is preliminary data.</text>
</comment>
<protein>
    <recommendedName>
        <fullName evidence="3">histidine kinase</fullName>
        <ecNumber evidence="3">2.7.13.3</ecNumber>
    </recommendedName>
</protein>
<evidence type="ECO:0000256" key="3">
    <source>
        <dbReference type="ARBA" id="ARBA00012438"/>
    </source>
</evidence>
<evidence type="ECO:0000256" key="8">
    <source>
        <dbReference type="ARBA" id="ARBA00023136"/>
    </source>
</evidence>
<dbReference type="PROSITE" id="PS50109">
    <property type="entry name" value="HIS_KIN"/>
    <property type="match status" value="1"/>
</dbReference>
<dbReference type="Pfam" id="PF00512">
    <property type="entry name" value="HisKA"/>
    <property type="match status" value="1"/>
</dbReference>
<dbReference type="STRING" id="1195236.CTER_0807"/>
<dbReference type="InterPro" id="IPR003661">
    <property type="entry name" value="HisK_dim/P_dom"/>
</dbReference>
<keyword evidence="7" id="KW-0902">Two-component regulatory system</keyword>
<dbReference type="InterPro" id="IPR050736">
    <property type="entry name" value="Sensor_HK_Regulatory"/>
</dbReference>
<dbReference type="CDD" id="cd00082">
    <property type="entry name" value="HisKA"/>
    <property type="match status" value="1"/>
</dbReference>
<dbReference type="PATRIC" id="fig|1195236.3.peg.1100"/>
<evidence type="ECO:0000256" key="2">
    <source>
        <dbReference type="ARBA" id="ARBA00004370"/>
    </source>
</evidence>
<dbReference type="EC" id="2.7.13.3" evidence="3"/>
<dbReference type="SMART" id="SM00388">
    <property type="entry name" value="HisKA"/>
    <property type="match status" value="1"/>
</dbReference>
<dbReference type="PRINTS" id="PR00344">
    <property type="entry name" value="BCTRLSENSOR"/>
</dbReference>
<proteinExistence type="predicted"/>
<evidence type="ECO:0000259" key="10">
    <source>
        <dbReference type="PROSITE" id="PS50109"/>
    </source>
</evidence>
<dbReference type="Gene3D" id="1.10.287.130">
    <property type="match status" value="1"/>
</dbReference>
<dbReference type="AlphaFoldDB" id="S0FSL6"/>
<keyword evidence="9" id="KW-0812">Transmembrane</keyword>
<sequence>MNNGERKQPGKISVVSGFLFFFIIFGMFVALAYLAVKHAGLSDFATAMLSGLGGLIFFCVFAALLSFIRLKHFKHTHRDFGYDILLNAFEQVSHGNFNIFIEPNSNGPHSEMADAFNEMAKNLGSLETMRQDFISNVSHEIQSPLTSIKGFAALLQNDGLLPEERRRYAAIIEAESLRLSSLSDNLLKLSALDGEKKPLSICEYRLDRQLQSVALTLEPQWSAKNITLEADLKKTTINGDQELLSQVWVNLLHNAIKFTPDGGVIKITADSEQVIISDTGCGMGKEDLPHIFERFYKADKARDRSLGGNGLGLALVKKILDLHGFSIAVESEKNTGTRFTIRLN</sequence>